<organism evidence="4 5">
    <name type="scientific">Moraxella lacunata</name>
    <dbReference type="NCBI Taxonomy" id="477"/>
    <lineage>
        <taxon>Bacteria</taxon>
        <taxon>Pseudomonadati</taxon>
        <taxon>Pseudomonadota</taxon>
        <taxon>Gammaproteobacteria</taxon>
        <taxon>Moraxellales</taxon>
        <taxon>Moraxellaceae</taxon>
        <taxon>Moraxella</taxon>
    </lineage>
</organism>
<dbReference type="OrthoDB" id="495728at2"/>
<accession>A0A1B8PVM9</accession>
<dbReference type="Pfam" id="PF06276">
    <property type="entry name" value="FhuF"/>
    <property type="match status" value="1"/>
</dbReference>
<protein>
    <recommendedName>
        <fullName evidence="6">Aerobactin synthase IucA</fullName>
    </recommendedName>
</protein>
<reference evidence="4 5" key="1">
    <citation type="submission" date="2016-06" db="EMBL/GenBank/DDBJ databases">
        <title>Draft genome of Moraxella lacunata CCUG 57757A.</title>
        <authorList>
            <person name="Salva-Serra F."/>
            <person name="Engstrom-Jakobsson H."/>
            <person name="Thorell K."/>
            <person name="Gonzales-Siles L."/>
            <person name="Karlsson R."/>
            <person name="Boulund F."/>
            <person name="Engstrand L."/>
            <person name="Kristiansson E."/>
            <person name="Moore E."/>
        </authorList>
    </citation>
    <scope>NUCLEOTIDE SEQUENCE [LARGE SCALE GENOMIC DNA]</scope>
    <source>
        <strain evidence="4 5">CCUG 57757A</strain>
    </source>
</reference>
<name>A0A1B8PVM9_MORLA</name>
<gene>
    <name evidence="4" type="ORF">A9309_11100</name>
</gene>
<dbReference type="PANTHER" id="PTHR34384:SF5">
    <property type="entry name" value="L-2,3-DIAMINOPROPANOATE--CITRATE LIGASE"/>
    <property type="match status" value="1"/>
</dbReference>
<feature type="domain" description="Aerobactin siderophore biosynthesis IucA/IucC-like C-terminal" evidence="3">
    <location>
        <begin position="416"/>
        <end position="574"/>
    </location>
</feature>
<feature type="domain" description="Aerobactin siderophore biosynthesis IucA/IucC N-terminal" evidence="2">
    <location>
        <begin position="151"/>
        <end position="382"/>
    </location>
</feature>
<dbReference type="Pfam" id="PF04183">
    <property type="entry name" value="IucA_IucC"/>
    <property type="match status" value="1"/>
</dbReference>
<dbReference type="Gene3D" id="1.10.510.40">
    <property type="match status" value="1"/>
</dbReference>
<evidence type="ECO:0000313" key="4">
    <source>
        <dbReference type="EMBL" id="OBX59652.1"/>
    </source>
</evidence>
<dbReference type="Gene3D" id="6.10.250.3370">
    <property type="match status" value="1"/>
</dbReference>
<dbReference type="InterPro" id="IPR007310">
    <property type="entry name" value="Aerobactin_biosyn_IucA/IucC_N"/>
</dbReference>
<evidence type="ECO:0008006" key="6">
    <source>
        <dbReference type="Google" id="ProtNLM"/>
    </source>
</evidence>
<evidence type="ECO:0000256" key="1">
    <source>
        <dbReference type="ARBA" id="ARBA00007832"/>
    </source>
</evidence>
<dbReference type="InterPro" id="IPR037455">
    <property type="entry name" value="LucA/IucC-like"/>
</dbReference>
<dbReference type="PANTHER" id="PTHR34384">
    <property type="entry name" value="L-2,3-DIAMINOPROPANOATE--CITRATE LIGASE"/>
    <property type="match status" value="1"/>
</dbReference>
<dbReference type="InterPro" id="IPR022770">
    <property type="entry name" value="IucA/IucC-like_C"/>
</dbReference>
<dbReference type="RefSeq" id="WP_065256877.1">
    <property type="nucleotide sequence ID" value="NZ_JARDJM010000035.1"/>
</dbReference>
<comment type="caution">
    <text evidence="4">The sequence shown here is derived from an EMBL/GenBank/DDBJ whole genome shotgun (WGS) entry which is preliminary data.</text>
</comment>
<evidence type="ECO:0000259" key="2">
    <source>
        <dbReference type="Pfam" id="PF04183"/>
    </source>
</evidence>
<evidence type="ECO:0000313" key="5">
    <source>
        <dbReference type="Proteomes" id="UP000092607"/>
    </source>
</evidence>
<dbReference type="GO" id="GO:0019290">
    <property type="term" value="P:siderophore biosynthetic process"/>
    <property type="evidence" value="ECO:0007669"/>
    <property type="project" value="InterPro"/>
</dbReference>
<sequence length="599" mass="69991">MSNKQRDIERLSIQNLINAYCIETSRFKILQSSEQSDICRGCCEGHSALSLFLEPLKVRIVVPLLFVSVLGHHQTFDKIYIEQADGFVETNSLMLANLLLQDMLYWHSDKESININSVLLRWMDSSEKLQVILDSRQQKIDSIFKRKKLNFVDTEQALFCGHAMHPTPKNRIGFDDVQWKNFSPETNGCFKLHYWLVESSIYVEESESGLILERIKSDILNEIKIQKEYESKDYNNFRLIILHPWQAKYLQQKDIYKKLLTEEKLIDLGQMGDDYYATTSVRTVVNLNREWMFKLSLSVAITNSVRINLPKEGRRGLLANKIWHSQFGENIKNSYPMFDVVNDSAWNGVIADGKIINETICIIRNNPFNEEGNITNLATLCQDHPFQKKNRLYHIIKNIRGSQKEFGVCLREISHKWFEEFLKISLIPMIDMYHNYGMVFEAHQQNCLIEIRDNFPYKFWVRDNQSFGYVTDYADELIDEYTDLIARAKCVVSIDFANSRFIYYFIGNTVFSLISSIAKTGFSTEENLLNILREYIENLLKKYPNSKLLNTLLFSNQLPYKGNLLTRLHDLDELVAPVETQSIYVKIKNPIKHKEVNHV</sequence>
<dbReference type="Proteomes" id="UP000092607">
    <property type="component" value="Unassembled WGS sequence"/>
</dbReference>
<dbReference type="AlphaFoldDB" id="A0A1B8PVM9"/>
<comment type="similarity">
    <text evidence="1">Belongs to the IucA/IucC family.</text>
</comment>
<dbReference type="EMBL" id="LZMS01000103">
    <property type="protein sequence ID" value="OBX59652.1"/>
    <property type="molecule type" value="Genomic_DNA"/>
</dbReference>
<evidence type="ECO:0000259" key="3">
    <source>
        <dbReference type="Pfam" id="PF06276"/>
    </source>
</evidence>
<proteinExistence type="inferred from homology"/>
<dbReference type="GO" id="GO:0016881">
    <property type="term" value="F:acid-amino acid ligase activity"/>
    <property type="evidence" value="ECO:0007669"/>
    <property type="project" value="UniProtKB-ARBA"/>
</dbReference>